<evidence type="ECO:0000259" key="1">
    <source>
        <dbReference type="Pfam" id="PF06527"/>
    </source>
</evidence>
<protein>
    <recommendedName>
        <fullName evidence="1">TniQ domain-containing protein</fullName>
    </recommendedName>
</protein>
<evidence type="ECO:0000313" key="3">
    <source>
        <dbReference type="Proteomes" id="UP000054717"/>
    </source>
</evidence>
<dbReference type="Pfam" id="PF06527">
    <property type="entry name" value="TniQ"/>
    <property type="match status" value="1"/>
</dbReference>
<dbReference type="EMBL" id="FCNZ02000061">
    <property type="protein sequence ID" value="SAL80026.1"/>
    <property type="molecule type" value="Genomic_DNA"/>
</dbReference>
<name>A0A158KFW3_9BURK</name>
<feature type="domain" description="TniQ" evidence="1">
    <location>
        <begin position="8"/>
        <end position="158"/>
    </location>
</feature>
<dbReference type="Proteomes" id="UP000054717">
    <property type="component" value="Unassembled WGS sequence"/>
</dbReference>
<dbReference type="InterPro" id="IPR009492">
    <property type="entry name" value="TniQ"/>
</dbReference>
<gene>
    <name evidence="2" type="ORF">AWB66_06165</name>
</gene>
<accession>A0A158KFW3</accession>
<proteinExistence type="predicted"/>
<keyword evidence="3" id="KW-1185">Reference proteome</keyword>
<organism evidence="2 3">
    <name type="scientific">Caballeronia telluris</name>
    <dbReference type="NCBI Taxonomy" id="326475"/>
    <lineage>
        <taxon>Bacteria</taxon>
        <taxon>Pseudomonadati</taxon>
        <taxon>Pseudomonadota</taxon>
        <taxon>Betaproteobacteria</taxon>
        <taxon>Burkholderiales</taxon>
        <taxon>Burkholderiaceae</taxon>
        <taxon>Caballeronia</taxon>
    </lineage>
</organism>
<dbReference type="RefSeq" id="WP_087633838.1">
    <property type="nucleotide sequence ID" value="NZ_FCNZ02000061.1"/>
</dbReference>
<comment type="caution">
    <text evidence="2">The sequence shown here is derived from an EMBL/GenBank/DDBJ whole genome shotgun (WGS) entry which is preliminary data.</text>
</comment>
<sequence length="515" mass="58108">MAVALFPLLDGETLGSNLGRYSDSIGAESTLRLRCRLFGYPCKPDTRLPSGINHLAEQTRDYWGLTPEQILKTGTEFYYATATMSAEQRELMFAALLEQPGSRTFRRSVGGWNAERVPKFRYCEDCLAQWQESGEPDHWLIDHQLTGVYLCFAHSRMLKVAKRGIHQSRTDATVMAMKDVDDEDILPHASSSERAAFLQVARLSAQYRIASGNIPSAAIYCELLRTAGCTWPTGSTDVRAFTGSMVEHFGRNYCQASGLSLIRLATWLKNIEGVGTGGESSHPFMFICAMSMLNALCAAPGTFTPAIRNKDANIAEVPTAKVYDDFYQNKEGFRCRGLLHRANDAWRKDLSDCEGRLLVCSCGMTYRTFNAERPVETGEIVMTYGERYYDLISMRFADNFIVGGTARRFPLVNPRFSRWARFCGFSVGKTMTPAEIDDLREQWRSIVTNSTPAKRIMSAHQADSRLYRKLYRYDRSWIVQFNKDNKSLNSGWKSGSVGSQILDELPRFRDDSQVT</sequence>
<dbReference type="AlphaFoldDB" id="A0A158KFW3"/>
<evidence type="ECO:0000313" key="2">
    <source>
        <dbReference type="EMBL" id="SAL80026.1"/>
    </source>
</evidence>
<reference evidence="2" key="1">
    <citation type="submission" date="2016-01" db="EMBL/GenBank/DDBJ databases">
        <authorList>
            <person name="Peeters Charlotte."/>
        </authorList>
    </citation>
    <scope>NUCLEOTIDE SEQUENCE</scope>
    <source>
        <strain evidence="2">LMG 22936</strain>
    </source>
</reference>